<dbReference type="PANTHER" id="PTHR33112:SF9">
    <property type="entry name" value="HETEROKARYON INCOMPATIBILITY DOMAIN-CONTAINING PROTEIN"/>
    <property type="match status" value="1"/>
</dbReference>
<dbReference type="PANTHER" id="PTHR33112">
    <property type="entry name" value="DOMAIN PROTEIN, PUTATIVE-RELATED"/>
    <property type="match status" value="1"/>
</dbReference>
<accession>A0A8K0SQA4</accession>
<dbReference type="Pfam" id="PF06985">
    <property type="entry name" value="HET"/>
    <property type="match status" value="1"/>
</dbReference>
<evidence type="ECO:0000313" key="4">
    <source>
        <dbReference type="Proteomes" id="UP000813444"/>
    </source>
</evidence>
<name>A0A8K0SQA4_9HYPO</name>
<organism evidence="3 4">
    <name type="scientific">Stachybotrys elegans</name>
    <dbReference type="NCBI Taxonomy" id="80388"/>
    <lineage>
        <taxon>Eukaryota</taxon>
        <taxon>Fungi</taxon>
        <taxon>Dikarya</taxon>
        <taxon>Ascomycota</taxon>
        <taxon>Pezizomycotina</taxon>
        <taxon>Sordariomycetes</taxon>
        <taxon>Hypocreomycetidae</taxon>
        <taxon>Hypocreales</taxon>
        <taxon>Stachybotryaceae</taxon>
        <taxon>Stachybotrys</taxon>
    </lineage>
</organism>
<dbReference type="EMBL" id="JAGPNK010000008">
    <property type="protein sequence ID" value="KAH7316985.1"/>
    <property type="molecule type" value="Genomic_DNA"/>
</dbReference>
<dbReference type="Proteomes" id="UP000813444">
    <property type="component" value="Unassembled WGS sequence"/>
</dbReference>
<dbReference type="AlphaFoldDB" id="A0A8K0SQA4"/>
<evidence type="ECO:0000259" key="2">
    <source>
        <dbReference type="Pfam" id="PF06985"/>
    </source>
</evidence>
<evidence type="ECO:0000313" key="3">
    <source>
        <dbReference type="EMBL" id="KAH7316985.1"/>
    </source>
</evidence>
<feature type="region of interest" description="Disordered" evidence="1">
    <location>
        <begin position="395"/>
        <end position="422"/>
    </location>
</feature>
<gene>
    <name evidence="3" type="ORF">B0I35DRAFT_434351</name>
</gene>
<proteinExistence type="predicted"/>
<sequence>MSAPATEPSKRPRPPCSVCNNLDIRGHHKTQGNRLNLYINPSMFKGKCEYCYLLKSMVGYFAPRTPLVIHVHIVLWQPIRVSFDTSRLDRGSPSDSSDSSDTSEFEFDPSDGDQSFAFYLQDKSPAFPGLGLRGPYLTSTELDTSTGFVKARLQKCLADHPSCSKRLDGPLPTRVLDVGPNGADVLRLVSDPNIRTRYLTLSHCWGGKQPLMTTKANLDEMLAGIEFEKLPVVFQQAVEVARKLDVQYIWIDSLCIIQDSQEDWERESPKMGDYYEQSYLTIATAASPDPTVAFLGQRDEKWRPIKFDLLSRYHGPQAVYAQRLPTTREDEGQLFSRAWAWQEAALSSRTIYFAPSDLIWECWSRITPQHYSHDLNTSGRMGFSTILSRLRQMSNDLEDDPNPRGEAQTSEAHDAAEVSESDDSSIAVVDRINYVWDDWDGLVSAYSSRLLTFAEDKLPALSGVAARVHSETKSDYVAGLWKDNLVVDLCWEVSEERGREVLAPTPTSYVAPSWSWASVTQKVETQVERTIQNLEPKVTVVEVSCEVPGLNPFGRVSKGHIALRGPLVEVELWCTDPYQAAGYSLKTAGVSRKQWFFEPDCLLTAHKMGLFRSATVRRATQGEEGSKFKVKALCLYIGVARFLDGKDKGRHFAMVLGNAGDGSGAYCRVGLANCERGDLFNGAAEKEVRIV</sequence>
<keyword evidence="4" id="KW-1185">Reference proteome</keyword>
<dbReference type="InterPro" id="IPR010730">
    <property type="entry name" value="HET"/>
</dbReference>
<feature type="domain" description="Heterokaryon incompatibility" evidence="2">
    <location>
        <begin position="198"/>
        <end position="343"/>
    </location>
</feature>
<evidence type="ECO:0000256" key="1">
    <source>
        <dbReference type="SAM" id="MobiDB-lite"/>
    </source>
</evidence>
<comment type="caution">
    <text evidence="3">The sequence shown here is derived from an EMBL/GenBank/DDBJ whole genome shotgun (WGS) entry which is preliminary data.</text>
</comment>
<dbReference type="OrthoDB" id="3486565at2759"/>
<protein>
    <submittedName>
        <fullName evidence="3">Heterokaryon incompatibility protein-domain-containing protein</fullName>
    </submittedName>
</protein>
<reference evidence="3" key="1">
    <citation type="journal article" date="2021" name="Nat. Commun.">
        <title>Genetic determinants of endophytism in the Arabidopsis root mycobiome.</title>
        <authorList>
            <person name="Mesny F."/>
            <person name="Miyauchi S."/>
            <person name="Thiergart T."/>
            <person name="Pickel B."/>
            <person name="Atanasova L."/>
            <person name="Karlsson M."/>
            <person name="Huettel B."/>
            <person name="Barry K.W."/>
            <person name="Haridas S."/>
            <person name="Chen C."/>
            <person name="Bauer D."/>
            <person name="Andreopoulos W."/>
            <person name="Pangilinan J."/>
            <person name="LaButti K."/>
            <person name="Riley R."/>
            <person name="Lipzen A."/>
            <person name="Clum A."/>
            <person name="Drula E."/>
            <person name="Henrissat B."/>
            <person name="Kohler A."/>
            <person name="Grigoriev I.V."/>
            <person name="Martin F.M."/>
            <person name="Hacquard S."/>
        </authorList>
    </citation>
    <scope>NUCLEOTIDE SEQUENCE</scope>
    <source>
        <strain evidence="3">MPI-CAGE-CH-0235</strain>
    </source>
</reference>
<feature type="region of interest" description="Disordered" evidence="1">
    <location>
        <begin position="86"/>
        <end position="108"/>
    </location>
</feature>